<dbReference type="OrthoDB" id="1910371at2759"/>
<comment type="catalytic activity">
    <reaction evidence="15">
        <text>L-threonyl-[protein] + ATP = O-phospho-L-threonyl-[protein] + ADP + H(+)</text>
        <dbReference type="Rhea" id="RHEA:46608"/>
        <dbReference type="Rhea" id="RHEA-COMP:11060"/>
        <dbReference type="Rhea" id="RHEA-COMP:11605"/>
        <dbReference type="ChEBI" id="CHEBI:15378"/>
        <dbReference type="ChEBI" id="CHEBI:30013"/>
        <dbReference type="ChEBI" id="CHEBI:30616"/>
        <dbReference type="ChEBI" id="CHEBI:61977"/>
        <dbReference type="ChEBI" id="CHEBI:456216"/>
        <dbReference type="EC" id="2.7.11.1"/>
    </reaction>
</comment>
<feature type="domain" description="Protein kinase" evidence="19">
    <location>
        <begin position="1373"/>
        <end position="1659"/>
    </location>
</feature>
<dbReference type="InterPro" id="IPR021820">
    <property type="entry name" value="S-locus_recpt_kinase_C"/>
</dbReference>
<dbReference type="InterPro" id="IPR036426">
    <property type="entry name" value="Bulb-type_lectin_dom_sf"/>
</dbReference>
<evidence type="ECO:0000256" key="1">
    <source>
        <dbReference type="ARBA" id="ARBA00004251"/>
    </source>
</evidence>
<keyword evidence="11 18" id="KW-1133">Transmembrane helix</keyword>
<keyword evidence="12 18" id="KW-0472">Membrane</keyword>
<dbReference type="InterPro" id="IPR011009">
    <property type="entry name" value="Kinase-like_dom_sf"/>
</dbReference>
<feature type="domain" description="Bulb-type lectin" evidence="21">
    <location>
        <begin position="896"/>
        <end position="1018"/>
    </location>
</feature>
<dbReference type="PROSITE" id="PS50927">
    <property type="entry name" value="BULB_LECTIN"/>
    <property type="match status" value="2"/>
</dbReference>
<dbReference type="SUPFAM" id="SSF56112">
    <property type="entry name" value="Protein kinase-like (PK-like)"/>
    <property type="match status" value="2"/>
</dbReference>
<dbReference type="Gene3D" id="3.30.200.20">
    <property type="entry name" value="Phosphorylase Kinase, domain 1"/>
    <property type="match status" value="2"/>
</dbReference>
<dbReference type="GO" id="GO:0004674">
    <property type="term" value="F:protein serine/threonine kinase activity"/>
    <property type="evidence" value="ECO:0007669"/>
    <property type="project" value="UniProtKB-KW"/>
</dbReference>
<dbReference type="Pfam" id="PF01453">
    <property type="entry name" value="B_lectin"/>
    <property type="match status" value="2"/>
</dbReference>
<evidence type="ECO:0000313" key="24">
    <source>
        <dbReference type="RefSeq" id="XP_031405836.1"/>
    </source>
</evidence>
<keyword evidence="3" id="KW-1003">Cell membrane</keyword>
<evidence type="ECO:0000256" key="16">
    <source>
        <dbReference type="ARBA" id="ARBA00048679"/>
    </source>
</evidence>
<dbReference type="PROSITE" id="PS50011">
    <property type="entry name" value="PROTEIN_KINASE_DOM"/>
    <property type="match status" value="2"/>
</dbReference>
<comment type="subcellular location">
    <subcellularLocation>
        <location evidence="1">Cell membrane</location>
        <topology evidence="1">Single-pass type I membrane protein</topology>
    </subcellularLocation>
</comment>
<comment type="caution">
    <text evidence="17">Lacks conserved residue(s) required for the propagation of feature annotation.</text>
</comment>
<dbReference type="InterPro" id="IPR001245">
    <property type="entry name" value="Ser-Thr/Tyr_kinase_cat_dom"/>
</dbReference>
<dbReference type="InterPro" id="IPR000858">
    <property type="entry name" value="S_locus_glycoprot_dom"/>
</dbReference>
<evidence type="ECO:0000256" key="12">
    <source>
        <dbReference type="ARBA" id="ARBA00023136"/>
    </source>
</evidence>
<dbReference type="SMART" id="SM00473">
    <property type="entry name" value="PAN_AP"/>
    <property type="match status" value="2"/>
</dbReference>
<evidence type="ECO:0000259" key="19">
    <source>
        <dbReference type="PROSITE" id="PS50011"/>
    </source>
</evidence>
<keyword evidence="7" id="KW-0732">Signal</keyword>
<dbReference type="PROSITE" id="PS50948">
    <property type="entry name" value="PAN"/>
    <property type="match status" value="2"/>
</dbReference>
<feature type="domain" description="Bulb-type lectin" evidence="21">
    <location>
        <begin position="33"/>
        <end position="154"/>
    </location>
</feature>
<keyword evidence="10" id="KW-0067">ATP-binding</keyword>
<dbReference type="SMART" id="SM00108">
    <property type="entry name" value="B_lectin"/>
    <property type="match status" value="2"/>
</dbReference>
<reference evidence="23" key="1">
    <citation type="journal article" date="2020" name="Plant Biotechnol. J.">
        <title>The pomegranate (Punica granatum L.) draft genome dissects genetic divergence between soft- and hard-seeded cultivars.</title>
        <authorList>
            <person name="Luo X."/>
            <person name="Li H."/>
            <person name="Wu Z."/>
            <person name="Yao W."/>
            <person name="Zhao P."/>
            <person name="Cao D."/>
            <person name="Yu H."/>
            <person name="Li K."/>
            <person name="Poudel K."/>
            <person name="Zhao D."/>
            <person name="Zhang F."/>
            <person name="Xia X."/>
            <person name="Chen L."/>
            <person name="Wang Q."/>
            <person name="Jing D."/>
            <person name="Cao S."/>
        </authorList>
    </citation>
    <scope>NUCLEOTIDE SEQUENCE [LARGE SCALE GENOMIC DNA]</scope>
    <source>
        <strain evidence="23">cv. Tunisia</strain>
    </source>
</reference>
<dbReference type="InterPro" id="IPR003609">
    <property type="entry name" value="Pan_app"/>
</dbReference>
<evidence type="ECO:0000259" key="20">
    <source>
        <dbReference type="PROSITE" id="PS50026"/>
    </source>
</evidence>
<dbReference type="InterPro" id="IPR000719">
    <property type="entry name" value="Prot_kinase_dom"/>
</dbReference>
<evidence type="ECO:0000256" key="7">
    <source>
        <dbReference type="ARBA" id="ARBA00022729"/>
    </source>
</evidence>
<reference evidence="24" key="2">
    <citation type="submission" date="2025-08" db="UniProtKB">
        <authorList>
            <consortium name="RefSeq"/>
        </authorList>
    </citation>
    <scope>IDENTIFICATION</scope>
    <source>
        <tissue evidence="24">Leaf</tissue>
    </source>
</reference>
<dbReference type="FunFam" id="3.30.200.20:FF:001238">
    <property type="entry name" value="Os08g0179000 protein"/>
    <property type="match status" value="1"/>
</dbReference>
<accession>A0A6P8EKK3</accession>
<evidence type="ECO:0000259" key="21">
    <source>
        <dbReference type="PROSITE" id="PS50927"/>
    </source>
</evidence>
<sequence length="1691" mass="189785">MFCTAADMGNLILFIFFFPFVISQPVVRFLAVADMLSPGQSIRDGDTTLASSGQIFELGFFSPGNSKNRYLGIWYKSIPSTVAWVANRDDPLAGLNGTLTFTGKGNLVLLNQSNSAIWSSNLSRTVRNPILQLLDSGNLVLRDSSSGDPNDGYLWQSFDYPSDTLLPSMKLGWNLLTGFEKHLTSWKSSSDPSRGDYVYRINIEGLPQVELVSTGSTPAVKYRTGPFNGVQFSGASLTPSFVSRPIMVYNETEVYFWYDSLKAEYITRVTVDNSGMVQLFVAKSRSTTWDLMYSLPSDPCDNYGKCGPNGICMISEAPICQCLKGFEPRSTEKWQVLNWLDGCKRKVQMNCSAREEEGFLRVDRVKLPDLLEFFLDENMSLEDCRVECLKNCSCTAYANSKITGGGSGCIMWFGDLVDIREFQDGKYKQDIFVRLPVSELDSMHNASKKMRRMLTIGGVSLAILVLIMATPITCYLNQKRRTKSQGSRSGNGDIDLPLFDLAKISHATDNFSQTNLIGQGGFGPVYMGKFADGQEIAVKRLLSTSGQGVEEFMTEVILIAKLQHKNLVGLLGCCIEREERMLVYEYMPNKSLDHFIFENDRSYLLGWKRRFDIIVGIGRGLLYLHQDSKLQIIHRDLKTSNILLDENLNPKISDFGLARIFEGDKKEERTKRVIGTYGYMSPEYAIDGKFSVKSDVYSFGVLLLEIVSGRKNRGFCHPDHHHNLLGHAWLLWNEDRALELVDRSLYDSLIEYQVKRCIHVGLLCVQKFPEDRPTMSFVVSMLVTEGAILSQPKQPGFFMERSTSNSHSSSAGGEVYTCNAVTITNPVGRLWNDTLMKSRGNYFSSNRFTTRICQAKGKETSDFSFFLASEMGNLVFFILCFPFVIIPSVVSFAAGADTLSSGQSIRDGETTLISSDQRFELGFFSPGNSKNRYYIGIWYKSIPDTVLWVANRDDPLTSSDGALTFADEGNLVLLNQWNGIIWSSNLSRTVSNPILKLLDSGNLVLRENSSENPSDGYLWQSFDYPSDTLLPGMKLGWNLLTGLETHLTSWKSSDDPSSGDYVYRIDIQGLPQAEVISTGSTPAVIYRSGPWNGAQFNIASLWPTVVSRPMMVYNEAEVYFWYDSLTNDYIFRITLEQSGLLQRLVAKSGSTTWDVMYSIPNDICDNYGKCGPNSICMISESPICECLKGFEPRSTDQWLVFNWSGGCKSKAEINCSTREGEGFLRVDKVKLPDLLEFSLHENMTLEECRVGCLKNCSCTAYANSKIKGGIGCITWFGDLVNIRDLQEIQYDLDIYIRVPASELGSIQDAAKKKRIIIIGTVSSVSLGLIVLALITWSLIRKRRITRQGLRSRNGDIDLPLLDLATISFATGNFSQINLIGAGGFGPVYKGNLPDGKEIAVKRLLSSSGQGIEEFMAEVVLIKRLQHRNLVGLLGCCIEGEERLLVYEYMPNKSLDHFIFENDRSYVLEWKRRFDIIVGIGRGLLYLHQDSKLQIIHRDLKTSNILLDENLNPKISDFGLARIFEGDKKEERTKRVIGTYGYMSPEYAFDGKFSVKSDVYSFGVLLLEIVSGRKNRGFCHPDHHHNLIGHAWLLWDENRPLELVDRSLFDSSIEYQIRRFIHVGLLCVQKFPEDRPTMSFVVSMLETEGAIPSQPKQPGFFMERSTLNSHSSTAGGEVYTCNAVTITIPVGR</sequence>
<dbReference type="GO" id="GO:0005524">
    <property type="term" value="F:ATP binding"/>
    <property type="evidence" value="ECO:0007669"/>
    <property type="project" value="UniProtKB-KW"/>
</dbReference>
<evidence type="ECO:0000256" key="8">
    <source>
        <dbReference type="ARBA" id="ARBA00022741"/>
    </source>
</evidence>
<evidence type="ECO:0000256" key="2">
    <source>
        <dbReference type="ARBA" id="ARBA00012513"/>
    </source>
</evidence>
<dbReference type="Gene3D" id="2.90.10.10">
    <property type="entry name" value="Bulb-type lectin domain"/>
    <property type="match status" value="2"/>
</dbReference>
<dbReference type="SMART" id="SM00220">
    <property type="entry name" value="S_TKc"/>
    <property type="match status" value="2"/>
</dbReference>
<dbReference type="CDD" id="cd01098">
    <property type="entry name" value="PAN_AP_plant"/>
    <property type="match status" value="2"/>
</dbReference>
<dbReference type="GO" id="GO:0048544">
    <property type="term" value="P:recognition of pollen"/>
    <property type="evidence" value="ECO:0007669"/>
    <property type="project" value="InterPro"/>
</dbReference>
<evidence type="ECO:0000256" key="9">
    <source>
        <dbReference type="ARBA" id="ARBA00022777"/>
    </source>
</evidence>
<dbReference type="CDD" id="cd14066">
    <property type="entry name" value="STKc_IRAK"/>
    <property type="match status" value="2"/>
</dbReference>
<keyword evidence="17" id="KW-0245">EGF-like domain</keyword>
<keyword evidence="9" id="KW-0418">Kinase</keyword>
<comment type="catalytic activity">
    <reaction evidence="16">
        <text>L-seryl-[protein] + ATP = O-phospho-L-seryl-[protein] + ADP + H(+)</text>
        <dbReference type="Rhea" id="RHEA:17989"/>
        <dbReference type="Rhea" id="RHEA-COMP:9863"/>
        <dbReference type="Rhea" id="RHEA-COMP:11604"/>
        <dbReference type="ChEBI" id="CHEBI:15378"/>
        <dbReference type="ChEBI" id="CHEBI:29999"/>
        <dbReference type="ChEBI" id="CHEBI:30616"/>
        <dbReference type="ChEBI" id="CHEBI:83421"/>
        <dbReference type="ChEBI" id="CHEBI:456216"/>
        <dbReference type="EC" id="2.7.11.1"/>
    </reaction>
</comment>
<dbReference type="InterPro" id="IPR000742">
    <property type="entry name" value="EGF"/>
</dbReference>
<dbReference type="EC" id="2.7.11.1" evidence="2"/>
<keyword evidence="5" id="KW-0808">Transferase</keyword>
<dbReference type="Pfam" id="PF08276">
    <property type="entry name" value="PAN_2"/>
    <property type="match status" value="2"/>
</dbReference>
<evidence type="ECO:0000256" key="11">
    <source>
        <dbReference type="ARBA" id="ARBA00022989"/>
    </source>
</evidence>
<dbReference type="PROSITE" id="PS00108">
    <property type="entry name" value="PROTEIN_KINASE_ST"/>
    <property type="match status" value="2"/>
</dbReference>
<dbReference type="FunFam" id="1.10.510.10:FF:000060">
    <property type="entry name" value="G-type lectin S-receptor-like serine/threonine-protein kinase"/>
    <property type="match status" value="2"/>
</dbReference>
<dbReference type="Pfam" id="PF11883">
    <property type="entry name" value="DUF3403"/>
    <property type="match status" value="2"/>
</dbReference>
<keyword evidence="23" id="KW-1185">Reference proteome</keyword>
<feature type="domain" description="Protein kinase" evidence="19">
    <location>
        <begin position="511"/>
        <end position="797"/>
    </location>
</feature>
<dbReference type="RefSeq" id="XP_031405836.1">
    <property type="nucleotide sequence ID" value="XM_031549976.1"/>
</dbReference>
<dbReference type="CDD" id="cd00028">
    <property type="entry name" value="B_lectin"/>
    <property type="match status" value="2"/>
</dbReference>
<name>A0A6P8EKK3_PUNGR</name>
<keyword evidence="4" id="KW-0723">Serine/threonine-protein kinase</keyword>
<dbReference type="PANTHER" id="PTHR27002">
    <property type="entry name" value="RECEPTOR-LIKE SERINE/THREONINE-PROTEIN KINASE SD1-8"/>
    <property type="match status" value="1"/>
</dbReference>
<dbReference type="SUPFAM" id="SSF51110">
    <property type="entry name" value="alpha-D-mannose-specific plant lectins"/>
    <property type="match status" value="2"/>
</dbReference>
<dbReference type="Pfam" id="PF07714">
    <property type="entry name" value="PK_Tyr_Ser-Thr"/>
    <property type="match status" value="2"/>
</dbReference>
<keyword evidence="6 18" id="KW-0812">Transmembrane</keyword>
<feature type="transmembrane region" description="Helical" evidence="18">
    <location>
        <begin position="874"/>
        <end position="896"/>
    </location>
</feature>
<feature type="domain" description="EGF-like" evidence="20">
    <location>
        <begin position="296"/>
        <end position="332"/>
    </location>
</feature>
<evidence type="ECO:0000256" key="6">
    <source>
        <dbReference type="ARBA" id="ARBA00022692"/>
    </source>
</evidence>
<dbReference type="Pfam" id="PF00954">
    <property type="entry name" value="S_locus_glycop"/>
    <property type="match status" value="2"/>
</dbReference>
<proteinExistence type="predicted"/>
<evidence type="ECO:0000256" key="14">
    <source>
        <dbReference type="ARBA" id="ARBA00023180"/>
    </source>
</evidence>
<dbReference type="InterPro" id="IPR008271">
    <property type="entry name" value="Ser/Thr_kinase_AS"/>
</dbReference>
<evidence type="ECO:0000256" key="10">
    <source>
        <dbReference type="ARBA" id="ARBA00022840"/>
    </source>
</evidence>
<evidence type="ECO:0000256" key="4">
    <source>
        <dbReference type="ARBA" id="ARBA00022527"/>
    </source>
</evidence>
<dbReference type="PROSITE" id="PS50026">
    <property type="entry name" value="EGF_3"/>
    <property type="match status" value="1"/>
</dbReference>
<dbReference type="FunFam" id="3.30.200.20:FF:000195">
    <property type="entry name" value="G-type lectin S-receptor-like serine/threonine-protein kinase"/>
    <property type="match status" value="1"/>
</dbReference>
<evidence type="ECO:0000313" key="23">
    <source>
        <dbReference type="Proteomes" id="UP000515151"/>
    </source>
</evidence>
<protein>
    <recommendedName>
        <fullName evidence="2">non-specific serine/threonine protein kinase</fullName>
        <ecNumber evidence="2">2.7.11.1</ecNumber>
    </recommendedName>
</protein>
<evidence type="ECO:0000256" key="17">
    <source>
        <dbReference type="PROSITE-ProRule" id="PRU00076"/>
    </source>
</evidence>
<dbReference type="InterPro" id="IPR001480">
    <property type="entry name" value="Bulb-type_lectin_dom"/>
</dbReference>
<dbReference type="Proteomes" id="UP000515151">
    <property type="component" value="Chromosome 7"/>
</dbReference>
<dbReference type="GO" id="GO:0005886">
    <property type="term" value="C:plasma membrane"/>
    <property type="evidence" value="ECO:0007669"/>
    <property type="project" value="UniProtKB-SubCell"/>
</dbReference>
<keyword evidence="14" id="KW-0325">Glycoprotein</keyword>
<evidence type="ECO:0000256" key="3">
    <source>
        <dbReference type="ARBA" id="ARBA00022475"/>
    </source>
</evidence>
<dbReference type="FunFam" id="2.90.10.10:FF:000001">
    <property type="entry name" value="G-type lectin S-receptor-like serine/threonine-protein kinase"/>
    <property type="match status" value="2"/>
</dbReference>
<dbReference type="GeneID" id="116214593"/>
<feature type="domain" description="Apple" evidence="22">
    <location>
        <begin position="1215"/>
        <end position="1299"/>
    </location>
</feature>
<gene>
    <name evidence="24" type="primary">LOC116214593</name>
</gene>
<dbReference type="SMART" id="SM00181">
    <property type="entry name" value="EGF"/>
    <property type="match status" value="2"/>
</dbReference>
<dbReference type="Gene3D" id="1.10.510.10">
    <property type="entry name" value="Transferase(Phosphotransferase) domain 1"/>
    <property type="match status" value="2"/>
</dbReference>
<feature type="transmembrane region" description="Helical" evidence="18">
    <location>
        <begin position="1315"/>
        <end position="1339"/>
    </location>
</feature>
<evidence type="ECO:0000256" key="15">
    <source>
        <dbReference type="ARBA" id="ARBA00047899"/>
    </source>
</evidence>
<feature type="domain" description="Apple" evidence="22">
    <location>
        <begin position="351"/>
        <end position="436"/>
    </location>
</feature>
<dbReference type="PANTHER" id="PTHR27002:SF214">
    <property type="entry name" value="RECEPTOR-LIKE SERINE_THREONINE-PROTEIN KINASE"/>
    <property type="match status" value="1"/>
</dbReference>
<evidence type="ECO:0000256" key="13">
    <source>
        <dbReference type="ARBA" id="ARBA00023157"/>
    </source>
</evidence>
<organism evidence="23 24">
    <name type="scientific">Punica granatum</name>
    <name type="common">Pomegranate</name>
    <dbReference type="NCBI Taxonomy" id="22663"/>
    <lineage>
        <taxon>Eukaryota</taxon>
        <taxon>Viridiplantae</taxon>
        <taxon>Streptophyta</taxon>
        <taxon>Embryophyta</taxon>
        <taxon>Tracheophyta</taxon>
        <taxon>Spermatophyta</taxon>
        <taxon>Magnoliopsida</taxon>
        <taxon>eudicotyledons</taxon>
        <taxon>Gunneridae</taxon>
        <taxon>Pentapetalae</taxon>
        <taxon>rosids</taxon>
        <taxon>malvids</taxon>
        <taxon>Myrtales</taxon>
        <taxon>Lythraceae</taxon>
        <taxon>Punica</taxon>
    </lineage>
</organism>
<keyword evidence="8" id="KW-0547">Nucleotide-binding</keyword>
<evidence type="ECO:0000256" key="18">
    <source>
        <dbReference type="SAM" id="Phobius"/>
    </source>
</evidence>
<feature type="transmembrane region" description="Helical" evidence="18">
    <location>
        <begin position="453"/>
        <end position="476"/>
    </location>
</feature>
<evidence type="ECO:0000256" key="5">
    <source>
        <dbReference type="ARBA" id="ARBA00022679"/>
    </source>
</evidence>
<keyword evidence="13" id="KW-1015">Disulfide bond</keyword>
<evidence type="ECO:0000259" key="22">
    <source>
        <dbReference type="PROSITE" id="PS50948"/>
    </source>
</evidence>